<evidence type="ECO:0000256" key="1">
    <source>
        <dbReference type="SAM" id="Phobius"/>
    </source>
</evidence>
<sequence>MDILIQILILFIFINTLVKLSFWKLWQVVLFTLVYGLFLFIASPYATQSSKVEFQALMQNSAILADISVLITIESALCLAFVFTAFHQKYHDNKKVWVKLLYWYPTLMLFPALYYLLAQTFYAFPGVSFDGITCGMMAAVVVGLSLFSYLLRAFLPEKSIRLEVQLLSALFVCVLGLITTGSSQVVYAAPEVITGSSVTIVYALMVIVAVIILGIGVHKWKWIIKDRARRKREQYS</sequence>
<protein>
    <submittedName>
        <fullName evidence="2">Uncharacterized protein</fullName>
    </submittedName>
</protein>
<comment type="caution">
    <text evidence="2">The sequence shown here is derived from an EMBL/GenBank/DDBJ whole genome shotgun (WGS) entry which is preliminary data.</text>
</comment>
<proteinExistence type="predicted"/>
<keyword evidence="1" id="KW-1133">Transmembrane helix</keyword>
<accession>A0ABR4XMT1</accession>
<keyword evidence="1" id="KW-0472">Membrane</keyword>
<dbReference type="EMBL" id="JQZV01000003">
    <property type="protein sequence ID" value="KGN93429.1"/>
    <property type="molecule type" value="Genomic_DNA"/>
</dbReference>
<keyword evidence="3" id="KW-1185">Reference proteome</keyword>
<dbReference type="Proteomes" id="UP000030101">
    <property type="component" value="Unassembled WGS sequence"/>
</dbReference>
<name>A0ABR4XMT1_9PORP</name>
<evidence type="ECO:0000313" key="3">
    <source>
        <dbReference type="Proteomes" id="UP000030101"/>
    </source>
</evidence>
<feature type="transmembrane region" description="Helical" evidence="1">
    <location>
        <begin position="200"/>
        <end position="222"/>
    </location>
</feature>
<evidence type="ECO:0000313" key="2">
    <source>
        <dbReference type="EMBL" id="KGN93429.1"/>
    </source>
</evidence>
<feature type="transmembrane region" description="Helical" evidence="1">
    <location>
        <begin position="67"/>
        <end position="88"/>
    </location>
</feature>
<dbReference type="RefSeq" id="WP_036788910.1">
    <property type="nucleotide sequence ID" value="NZ_JQZV01000003.1"/>
</dbReference>
<reference evidence="2 3" key="1">
    <citation type="submission" date="2014-08" db="EMBL/GenBank/DDBJ databases">
        <title>Porphyromonas canoris strain:OH2762 Genome sequencing.</title>
        <authorList>
            <person name="Wallis C."/>
            <person name="Deusch O."/>
            <person name="O'Flynn C."/>
            <person name="Davis I."/>
            <person name="Jospin G."/>
            <person name="Darling A.E."/>
            <person name="Coil D.A."/>
            <person name="Alexiev A."/>
            <person name="Horsfall A."/>
            <person name="Kirkwood N."/>
            <person name="Harris S."/>
            <person name="Eisen J.A."/>
        </authorList>
    </citation>
    <scope>NUCLEOTIDE SEQUENCE [LARGE SCALE GENOMIC DNA]</scope>
    <source>
        <strain evidence="3">COT-108 OH2762</strain>
    </source>
</reference>
<feature type="transmembrane region" description="Helical" evidence="1">
    <location>
        <begin position="6"/>
        <end position="22"/>
    </location>
</feature>
<feature type="transmembrane region" description="Helical" evidence="1">
    <location>
        <begin position="136"/>
        <end position="155"/>
    </location>
</feature>
<gene>
    <name evidence="2" type="ORF">HQ43_02000</name>
</gene>
<feature type="transmembrane region" description="Helical" evidence="1">
    <location>
        <begin position="100"/>
        <end position="124"/>
    </location>
</feature>
<feature type="transmembrane region" description="Helical" evidence="1">
    <location>
        <begin position="167"/>
        <end position="188"/>
    </location>
</feature>
<organism evidence="2 3">
    <name type="scientific">Porphyromonas canoris</name>
    <dbReference type="NCBI Taxonomy" id="36875"/>
    <lineage>
        <taxon>Bacteria</taxon>
        <taxon>Pseudomonadati</taxon>
        <taxon>Bacteroidota</taxon>
        <taxon>Bacteroidia</taxon>
        <taxon>Bacteroidales</taxon>
        <taxon>Porphyromonadaceae</taxon>
        <taxon>Porphyromonas</taxon>
    </lineage>
</organism>
<keyword evidence="1" id="KW-0812">Transmembrane</keyword>
<feature type="transmembrane region" description="Helical" evidence="1">
    <location>
        <begin position="29"/>
        <end position="47"/>
    </location>
</feature>